<evidence type="ECO:0000256" key="1">
    <source>
        <dbReference type="ARBA" id="ARBA00022527"/>
    </source>
</evidence>
<dbReference type="SUPFAM" id="SSF55874">
    <property type="entry name" value="ATPase domain of HSP90 chaperone/DNA topoisomerase II/histidine kinase"/>
    <property type="match status" value="1"/>
</dbReference>
<feature type="domain" description="Histidine kinase/HSP90-like ATPase" evidence="2">
    <location>
        <begin position="7"/>
        <end position="98"/>
    </location>
</feature>
<dbReference type="InterPro" id="IPR050267">
    <property type="entry name" value="Anti-sigma-factor_SerPK"/>
</dbReference>
<keyword evidence="1" id="KW-0808">Transferase</keyword>
<dbReference type="GO" id="GO:0004674">
    <property type="term" value="F:protein serine/threonine kinase activity"/>
    <property type="evidence" value="ECO:0007669"/>
    <property type="project" value="UniProtKB-KW"/>
</dbReference>
<keyword evidence="3" id="KW-0067">ATP-binding</keyword>
<keyword evidence="1" id="KW-0723">Serine/threonine-protein kinase</keyword>
<dbReference type="PANTHER" id="PTHR35526">
    <property type="entry name" value="ANTI-SIGMA-F FACTOR RSBW-RELATED"/>
    <property type="match status" value="1"/>
</dbReference>
<dbReference type="RefSeq" id="WP_182667664.1">
    <property type="nucleotide sequence ID" value="NZ_VKHS01001633.1"/>
</dbReference>
<organism evidence="3 4">
    <name type="scientific">Streptomyces calidiresistens</name>
    <dbReference type="NCBI Taxonomy" id="1485586"/>
    <lineage>
        <taxon>Bacteria</taxon>
        <taxon>Bacillati</taxon>
        <taxon>Actinomycetota</taxon>
        <taxon>Actinomycetes</taxon>
        <taxon>Kitasatosporales</taxon>
        <taxon>Streptomycetaceae</taxon>
        <taxon>Streptomyces</taxon>
    </lineage>
</organism>
<dbReference type="CDD" id="cd16936">
    <property type="entry name" value="HATPase_RsbW-like"/>
    <property type="match status" value="1"/>
</dbReference>
<keyword evidence="4" id="KW-1185">Reference proteome</keyword>
<dbReference type="PANTHER" id="PTHR35526:SF3">
    <property type="entry name" value="ANTI-SIGMA-F FACTOR RSBW"/>
    <property type="match status" value="1"/>
</dbReference>
<evidence type="ECO:0000259" key="2">
    <source>
        <dbReference type="Pfam" id="PF13581"/>
    </source>
</evidence>
<name>A0A7W3T919_9ACTN</name>
<accession>A0A7W3T919</accession>
<dbReference type="GO" id="GO:0005524">
    <property type="term" value="F:ATP binding"/>
    <property type="evidence" value="ECO:0007669"/>
    <property type="project" value="UniProtKB-KW"/>
</dbReference>
<keyword evidence="1" id="KW-0418">Kinase</keyword>
<reference evidence="4" key="1">
    <citation type="submission" date="2019-10" db="EMBL/GenBank/DDBJ databases">
        <title>Streptomyces sp. nov., a novel actinobacterium isolated from alkaline environment.</title>
        <authorList>
            <person name="Golinska P."/>
        </authorList>
    </citation>
    <scope>NUCLEOTIDE SEQUENCE [LARGE SCALE GENOMIC DNA]</scope>
    <source>
        <strain evidence="4">DSM 42108</strain>
    </source>
</reference>
<sequence>MGLRVVPHRVARVRRLVEDQLRRWELPELVDTVLLGTSELVANVHRHAGPDNRCTVELVLRGDRLTVIVSDHGPGLPRERRAGRDARSGRGLTLVAALGESWGARAR</sequence>
<dbReference type="AlphaFoldDB" id="A0A7W3T919"/>
<dbReference type="InterPro" id="IPR036890">
    <property type="entry name" value="HATPase_C_sf"/>
</dbReference>
<dbReference type="Gene3D" id="3.30.565.10">
    <property type="entry name" value="Histidine kinase-like ATPase, C-terminal domain"/>
    <property type="match status" value="1"/>
</dbReference>
<comment type="caution">
    <text evidence="3">The sequence shown here is derived from an EMBL/GenBank/DDBJ whole genome shotgun (WGS) entry which is preliminary data.</text>
</comment>
<feature type="non-terminal residue" evidence="3">
    <location>
        <position position="107"/>
    </location>
</feature>
<proteinExistence type="predicted"/>
<evidence type="ECO:0000313" key="3">
    <source>
        <dbReference type="EMBL" id="MBB0233200.1"/>
    </source>
</evidence>
<keyword evidence="3" id="KW-0547">Nucleotide-binding</keyword>
<evidence type="ECO:0000313" key="4">
    <source>
        <dbReference type="Proteomes" id="UP000530234"/>
    </source>
</evidence>
<dbReference type="Proteomes" id="UP000530234">
    <property type="component" value="Unassembled WGS sequence"/>
</dbReference>
<gene>
    <name evidence="3" type="ORF">FOE67_27825</name>
</gene>
<protein>
    <submittedName>
        <fullName evidence="3">ATP-binding protein</fullName>
    </submittedName>
</protein>
<dbReference type="InterPro" id="IPR003594">
    <property type="entry name" value="HATPase_dom"/>
</dbReference>
<dbReference type="EMBL" id="VKHS01001633">
    <property type="protein sequence ID" value="MBB0233200.1"/>
    <property type="molecule type" value="Genomic_DNA"/>
</dbReference>
<dbReference type="Pfam" id="PF13581">
    <property type="entry name" value="HATPase_c_2"/>
    <property type="match status" value="1"/>
</dbReference>